<dbReference type="Proteomes" id="UP000199344">
    <property type="component" value="Unassembled WGS sequence"/>
</dbReference>
<dbReference type="PANTHER" id="PTHR43085">
    <property type="entry name" value="HEXOKINASE FAMILY MEMBER"/>
    <property type="match status" value="1"/>
</dbReference>
<dbReference type="EMBL" id="FNAH01000002">
    <property type="protein sequence ID" value="SDD64594.1"/>
    <property type="molecule type" value="Genomic_DNA"/>
</dbReference>
<evidence type="ECO:0000256" key="2">
    <source>
        <dbReference type="ARBA" id="ARBA00022679"/>
    </source>
</evidence>
<dbReference type="GO" id="GO:0019698">
    <property type="term" value="P:D-galacturonate catabolic process"/>
    <property type="evidence" value="ECO:0007669"/>
    <property type="project" value="TreeGrafter"/>
</dbReference>
<dbReference type="PANTHER" id="PTHR43085:SF15">
    <property type="entry name" value="2-DEHYDRO-3-DEOXYGLUCONOKINASE"/>
    <property type="match status" value="1"/>
</dbReference>
<proteinExistence type="inferred from homology"/>
<dbReference type="GO" id="GO:0005829">
    <property type="term" value="C:cytosol"/>
    <property type="evidence" value="ECO:0007669"/>
    <property type="project" value="TreeGrafter"/>
</dbReference>
<name>A0A1G6WFQ1_9RHOB</name>
<dbReference type="AlphaFoldDB" id="A0A1G6WFQ1"/>
<reference evidence="5 6" key="1">
    <citation type="submission" date="2016-10" db="EMBL/GenBank/DDBJ databases">
        <authorList>
            <person name="de Groot N.N."/>
        </authorList>
    </citation>
    <scope>NUCLEOTIDE SEQUENCE [LARGE SCALE GENOMIC DNA]</scope>
    <source>
        <strain evidence="5 6">DSM 22220</strain>
    </source>
</reference>
<dbReference type="GO" id="GO:0006974">
    <property type="term" value="P:DNA damage response"/>
    <property type="evidence" value="ECO:0007669"/>
    <property type="project" value="TreeGrafter"/>
</dbReference>
<dbReference type="Gene3D" id="3.40.1190.20">
    <property type="match status" value="1"/>
</dbReference>
<dbReference type="OrthoDB" id="9776822at2"/>
<protein>
    <submittedName>
        <fullName evidence="5">2-dehydro-3-deoxygluconokinase</fullName>
    </submittedName>
</protein>
<evidence type="ECO:0000259" key="4">
    <source>
        <dbReference type="Pfam" id="PF00294"/>
    </source>
</evidence>
<gene>
    <name evidence="5" type="ORF">SAMN05421538_102121</name>
</gene>
<dbReference type="CDD" id="cd01166">
    <property type="entry name" value="KdgK"/>
    <property type="match status" value="1"/>
</dbReference>
<dbReference type="GO" id="GO:0008673">
    <property type="term" value="F:2-dehydro-3-deoxygluconokinase activity"/>
    <property type="evidence" value="ECO:0007669"/>
    <property type="project" value="TreeGrafter"/>
</dbReference>
<dbReference type="RefSeq" id="WP_090521192.1">
    <property type="nucleotide sequence ID" value="NZ_FNAH01000002.1"/>
</dbReference>
<dbReference type="InterPro" id="IPR029056">
    <property type="entry name" value="Ribokinase-like"/>
</dbReference>
<sequence>MTGQKILSIGEAMVELSQAPPAGAGGAGDLWRLGFAGDTLNTAWYLRRLLAPDWEVAYLTRVGLGGFSDRLLEFIAAEGIDTAHIARDAWREVGLYAISLSEGERSFSYWRDFSAARWLADDPALLARALDGVGVAYLSGITLAILPEQGRANLLAALAAARRAGTRIVFDPNLRPRLWPDLDMMRAVVSEAAASCDLVMPSFDDEREFFVDADADGCVARYLDLGAAQVILKAGGDPVRFGGAEGAGVVGDLPRERPVDTTAAGDSFNAGYLAARLQGQGIETSIRQAHDLSRKVIGHPGALVREAVASHAAAD</sequence>
<dbReference type="STRING" id="591205.SAMN05421538_102121"/>
<evidence type="ECO:0000256" key="3">
    <source>
        <dbReference type="ARBA" id="ARBA00022777"/>
    </source>
</evidence>
<evidence type="ECO:0000256" key="1">
    <source>
        <dbReference type="ARBA" id="ARBA00010688"/>
    </source>
</evidence>
<evidence type="ECO:0000313" key="6">
    <source>
        <dbReference type="Proteomes" id="UP000199344"/>
    </source>
</evidence>
<dbReference type="InterPro" id="IPR050306">
    <property type="entry name" value="PfkB_Carbo_kinase"/>
</dbReference>
<dbReference type="InterPro" id="IPR011611">
    <property type="entry name" value="PfkB_dom"/>
</dbReference>
<evidence type="ECO:0000313" key="5">
    <source>
        <dbReference type="EMBL" id="SDD64594.1"/>
    </source>
</evidence>
<keyword evidence="2" id="KW-0808">Transferase</keyword>
<dbReference type="GO" id="GO:0042840">
    <property type="term" value="P:D-glucuronate catabolic process"/>
    <property type="evidence" value="ECO:0007669"/>
    <property type="project" value="TreeGrafter"/>
</dbReference>
<dbReference type="Pfam" id="PF00294">
    <property type="entry name" value="PfkB"/>
    <property type="match status" value="1"/>
</dbReference>
<comment type="similarity">
    <text evidence="1">Belongs to the carbohydrate kinase PfkB family.</text>
</comment>
<dbReference type="InterPro" id="IPR002173">
    <property type="entry name" value="Carboh/pur_kinase_PfkB_CS"/>
</dbReference>
<feature type="domain" description="Carbohydrate kinase PfkB" evidence="4">
    <location>
        <begin position="4"/>
        <end position="302"/>
    </location>
</feature>
<keyword evidence="3 5" id="KW-0418">Kinase</keyword>
<organism evidence="5 6">
    <name type="scientific">Paracoccus isoporae</name>
    <dbReference type="NCBI Taxonomy" id="591205"/>
    <lineage>
        <taxon>Bacteria</taxon>
        <taxon>Pseudomonadati</taxon>
        <taxon>Pseudomonadota</taxon>
        <taxon>Alphaproteobacteria</taxon>
        <taxon>Rhodobacterales</taxon>
        <taxon>Paracoccaceae</taxon>
        <taxon>Paracoccus</taxon>
    </lineage>
</organism>
<accession>A0A1G6WFQ1</accession>
<dbReference type="SUPFAM" id="SSF53613">
    <property type="entry name" value="Ribokinase-like"/>
    <property type="match status" value="1"/>
</dbReference>
<dbReference type="PROSITE" id="PS00584">
    <property type="entry name" value="PFKB_KINASES_2"/>
    <property type="match status" value="1"/>
</dbReference>
<keyword evidence="6" id="KW-1185">Reference proteome</keyword>